<dbReference type="AlphaFoldDB" id="A0A9N9PFE9"/>
<dbReference type="EMBL" id="CAJVQA010038745">
    <property type="protein sequence ID" value="CAG8811313.1"/>
    <property type="molecule type" value="Genomic_DNA"/>
</dbReference>
<comment type="caution">
    <text evidence="1">The sequence shown here is derived from an EMBL/GenBank/DDBJ whole genome shotgun (WGS) entry which is preliminary data.</text>
</comment>
<keyword evidence="2" id="KW-1185">Reference proteome</keyword>
<dbReference type="Proteomes" id="UP000789759">
    <property type="component" value="Unassembled WGS sequence"/>
</dbReference>
<organism evidence="1 2">
    <name type="scientific">Cetraspora pellucida</name>
    <dbReference type="NCBI Taxonomy" id="1433469"/>
    <lineage>
        <taxon>Eukaryota</taxon>
        <taxon>Fungi</taxon>
        <taxon>Fungi incertae sedis</taxon>
        <taxon>Mucoromycota</taxon>
        <taxon>Glomeromycotina</taxon>
        <taxon>Glomeromycetes</taxon>
        <taxon>Diversisporales</taxon>
        <taxon>Gigasporaceae</taxon>
        <taxon>Cetraspora</taxon>
    </lineage>
</organism>
<name>A0A9N9PFE9_9GLOM</name>
<evidence type="ECO:0000313" key="2">
    <source>
        <dbReference type="Proteomes" id="UP000789759"/>
    </source>
</evidence>
<reference evidence="1" key="1">
    <citation type="submission" date="2021-06" db="EMBL/GenBank/DDBJ databases">
        <authorList>
            <person name="Kallberg Y."/>
            <person name="Tangrot J."/>
            <person name="Rosling A."/>
        </authorList>
    </citation>
    <scope>NUCLEOTIDE SEQUENCE</scope>
    <source>
        <strain evidence="1">FL966</strain>
    </source>
</reference>
<protein>
    <submittedName>
        <fullName evidence="1">10543_t:CDS:1</fullName>
    </submittedName>
</protein>
<accession>A0A9N9PFE9</accession>
<feature type="non-terminal residue" evidence="1">
    <location>
        <position position="82"/>
    </location>
</feature>
<sequence>LFFRRLSKFDDKINIQLNSIWIITDFEKAVINASCCELPNAINKFLMIWHLFALLFLSSNKISAGFKILKANMPPEASDMIQ</sequence>
<gene>
    <name evidence="1" type="ORF">CPELLU_LOCUS18678</name>
</gene>
<dbReference type="OrthoDB" id="2417292at2759"/>
<evidence type="ECO:0000313" key="1">
    <source>
        <dbReference type="EMBL" id="CAG8811313.1"/>
    </source>
</evidence>
<proteinExistence type="predicted"/>